<keyword evidence="4" id="KW-0727">SH2 domain</keyword>
<evidence type="ECO:0000313" key="6">
    <source>
        <dbReference type="EMBL" id="KAF6030955.1"/>
    </source>
</evidence>
<dbReference type="Gene3D" id="3.30.505.10">
    <property type="entry name" value="SH2 domain"/>
    <property type="match status" value="1"/>
</dbReference>
<evidence type="ECO:0000259" key="5">
    <source>
        <dbReference type="PROSITE" id="PS50001"/>
    </source>
</evidence>
<dbReference type="GO" id="GO:0050776">
    <property type="term" value="P:regulation of immune response"/>
    <property type="evidence" value="ECO:0007669"/>
    <property type="project" value="TreeGrafter"/>
</dbReference>
<evidence type="ECO:0000256" key="1">
    <source>
        <dbReference type="ARBA" id="ARBA00022588"/>
    </source>
</evidence>
<reference evidence="6" key="1">
    <citation type="submission" date="2020-06" db="EMBL/GenBank/DDBJ databases">
        <title>Draft genome of Bugula neritina, a colonial animal packing powerful symbionts and potential medicines.</title>
        <authorList>
            <person name="Rayko M."/>
        </authorList>
    </citation>
    <scope>NUCLEOTIDE SEQUENCE [LARGE SCALE GENOMIC DNA]</scope>
    <source>
        <strain evidence="6">Kwan_BN1</strain>
    </source>
</reference>
<dbReference type="AlphaFoldDB" id="A0A7J7JYI3"/>
<keyword evidence="3" id="KW-1064">Adaptive immunity</keyword>
<comment type="caution">
    <text evidence="6">The sequence shown here is derived from an EMBL/GenBank/DDBJ whole genome shotgun (WGS) entry which is preliminary data.</text>
</comment>
<dbReference type="PANTHER" id="PTHR46051">
    <property type="entry name" value="SH2 DOMAIN-CONTAINING PROTEIN"/>
    <property type="match status" value="1"/>
</dbReference>
<dbReference type="SUPFAM" id="SSF55550">
    <property type="entry name" value="SH2 domain"/>
    <property type="match status" value="1"/>
</dbReference>
<dbReference type="PRINTS" id="PR00401">
    <property type="entry name" value="SH2DOMAIN"/>
</dbReference>
<keyword evidence="2" id="KW-0391">Immunity</keyword>
<evidence type="ECO:0000256" key="4">
    <source>
        <dbReference type="PROSITE-ProRule" id="PRU00191"/>
    </source>
</evidence>
<name>A0A7J7JYI3_BUGNE</name>
<accession>A0A7J7JYI3</accession>
<protein>
    <submittedName>
        <fullName evidence="6">INPP5D</fullName>
    </submittedName>
</protein>
<dbReference type="GO" id="GO:0045087">
    <property type="term" value="P:innate immune response"/>
    <property type="evidence" value="ECO:0007669"/>
    <property type="project" value="UniProtKB-KW"/>
</dbReference>
<feature type="domain" description="SH2" evidence="5">
    <location>
        <begin position="5"/>
        <end position="87"/>
    </location>
</feature>
<dbReference type="OrthoDB" id="7862313at2759"/>
<dbReference type="SMART" id="SM00252">
    <property type="entry name" value="SH2"/>
    <property type="match status" value="1"/>
</dbReference>
<dbReference type="InterPro" id="IPR036860">
    <property type="entry name" value="SH2_dom_sf"/>
</dbReference>
<evidence type="ECO:0000256" key="3">
    <source>
        <dbReference type="ARBA" id="ARBA00023130"/>
    </source>
</evidence>
<dbReference type="PANTHER" id="PTHR46051:SF1">
    <property type="entry name" value="INOSITOL POLYPHOSPHATE-RELATED PHOSPHATASE DOMAIN-CONTAINING PROTEIN"/>
    <property type="match status" value="1"/>
</dbReference>
<evidence type="ECO:0000313" key="7">
    <source>
        <dbReference type="Proteomes" id="UP000593567"/>
    </source>
</evidence>
<dbReference type="EMBL" id="VXIV02001651">
    <property type="protein sequence ID" value="KAF6030955.1"/>
    <property type="molecule type" value="Genomic_DNA"/>
</dbReference>
<proteinExistence type="predicted"/>
<evidence type="ECO:0000256" key="2">
    <source>
        <dbReference type="ARBA" id="ARBA00022859"/>
    </source>
</evidence>
<dbReference type="GO" id="GO:0002250">
    <property type="term" value="P:adaptive immune response"/>
    <property type="evidence" value="ECO:0007669"/>
    <property type="project" value="UniProtKB-KW"/>
</dbReference>
<keyword evidence="1" id="KW-0399">Innate immunity</keyword>
<organism evidence="6 7">
    <name type="scientific">Bugula neritina</name>
    <name type="common">Brown bryozoan</name>
    <name type="synonym">Sertularia neritina</name>
    <dbReference type="NCBI Taxonomy" id="10212"/>
    <lineage>
        <taxon>Eukaryota</taxon>
        <taxon>Metazoa</taxon>
        <taxon>Spiralia</taxon>
        <taxon>Lophotrochozoa</taxon>
        <taxon>Bryozoa</taxon>
        <taxon>Gymnolaemata</taxon>
        <taxon>Cheilostomatida</taxon>
        <taxon>Flustrina</taxon>
        <taxon>Buguloidea</taxon>
        <taxon>Bugulidae</taxon>
        <taxon>Bugula</taxon>
    </lineage>
</organism>
<dbReference type="Proteomes" id="UP000593567">
    <property type="component" value="Unassembled WGS sequence"/>
</dbReference>
<gene>
    <name evidence="6" type="ORF">EB796_010736</name>
</gene>
<sequence>MDCPYYHENIDGGEAERRLLQHTGKDGTFLFRDSGSIKGAYILCLLHERKVYQYRVLTDKNKKLFIESVTNRSARQMSTLNELVEFYLSKGISNGLKTSLVRGVRREGMELSDSDDTEDDEAYVDTKYIFGSEKDQPDFIMSTAHQSRQKSVHIYSEPTIDQAPPLGRSPHLQLIRTYHDQLAQADRSKVSPEFVRRVQNYIDRDLLTDVTDISKGESKLSSNHIPKLKSLVVEESVALQRLVLAKVDSKSQFNNLIGQLSQMKQEICSLEMEAVNSYTEAVVRKSKEFAAAESHAEIPPTTFKVTSAVKACAEWTIHAITHSRRK</sequence>
<dbReference type="GO" id="GO:0009966">
    <property type="term" value="P:regulation of signal transduction"/>
    <property type="evidence" value="ECO:0007669"/>
    <property type="project" value="TreeGrafter"/>
</dbReference>
<dbReference type="Pfam" id="PF00017">
    <property type="entry name" value="SH2"/>
    <property type="match status" value="1"/>
</dbReference>
<dbReference type="InterPro" id="IPR000980">
    <property type="entry name" value="SH2"/>
</dbReference>
<dbReference type="PROSITE" id="PS50001">
    <property type="entry name" value="SH2"/>
    <property type="match status" value="1"/>
</dbReference>
<keyword evidence="7" id="KW-1185">Reference proteome</keyword>